<organism evidence="4 5">
    <name type="scientific">Symbiodinium pilosum</name>
    <name type="common">Dinoflagellate</name>
    <dbReference type="NCBI Taxonomy" id="2952"/>
    <lineage>
        <taxon>Eukaryota</taxon>
        <taxon>Sar</taxon>
        <taxon>Alveolata</taxon>
        <taxon>Dinophyceae</taxon>
        <taxon>Suessiales</taxon>
        <taxon>Symbiodiniaceae</taxon>
        <taxon>Symbiodinium</taxon>
    </lineage>
</organism>
<feature type="region of interest" description="Disordered" evidence="2">
    <location>
        <begin position="223"/>
        <end position="263"/>
    </location>
</feature>
<feature type="domain" description="EF-hand" evidence="3">
    <location>
        <begin position="54"/>
        <end position="83"/>
    </location>
</feature>
<keyword evidence="1" id="KW-0106">Calcium</keyword>
<dbReference type="CDD" id="cd00051">
    <property type="entry name" value="EFh"/>
    <property type="match status" value="1"/>
</dbReference>
<evidence type="ECO:0000256" key="1">
    <source>
        <dbReference type="ARBA" id="ARBA00022837"/>
    </source>
</evidence>
<proteinExistence type="predicted"/>
<dbReference type="InterPro" id="IPR002048">
    <property type="entry name" value="EF_hand_dom"/>
</dbReference>
<feature type="compositionally biased region" description="Basic and acidic residues" evidence="2">
    <location>
        <begin position="223"/>
        <end position="233"/>
    </location>
</feature>
<accession>A0A812YJE7</accession>
<dbReference type="InterPro" id="IPR011992">
    <property type="entry name" value="EF-hand-dom_pair"/>
</dbReference>
<dbReference type="PROSITE" id="PS50222">
    <property type="entry name" value="EF_HAND_2"/>
    <property type="match status" value="2"/>
</dbReference>
<dbReference type="InterPro" id="IPR018247">
    <property type="entry name" value="EF_Hand_1_Ca_BS"/>
</dbReference>
<feature type="domain" description="EF-hand" evidence="3">
    <location>
        <begin position="14"/>
        <end position="49"/>
    </location>
</feature>
<evidence type="ECO:0000313" key="5">
    <source>
        <dbReference type="Proteomes" id="UP000649617"/>
    </source>
</evidence>
<sequence>MALNDGGKVLYRKEDMDKILATFKKWDVNGNGSISKSELSNILDHIGVADKDRDSIFESIDTSRNGRVEYEEFVAWLYGTLCPMPIRASALSERYQLVVNNVKLDLEDDPSFAGWFHDASSIRPFLVFSDSLTKKRYFQSSEGLGLKSHLSFDHKSKHELWQFELGEGLQGADVEICLPKAMQSLRGHQVLGKAALTLDWITPQIAEGLGSATIFLEAVAEGKDPKQTKEDRQGQNSSTPHEVAHASDVSAGSPASQSPRSSKLVARLTMKVTASGSLWARRNVDFWKQHGLPELDPDGVSKVLNALSVSADRPLVQETLRMAEVNLAKKLKPFRSWTGSVADKELNEVLLQLQKLEQALGASSELRRQSSKEFEQLRERLATGVLSASLEGEVADHELMRSALTFACALDPHLPEVREVEKSFKGMMRFPHNIKLHDLLHASDADLSLADPAQSGMDLATEGTLPSIADDVRFGVRDDTAERVLALMGKDVKLNFRKGVTYAKIAMETLGSPNFKLSALLQSLMAEVKVFRGEKASSACSIPELLSAQTRDREALLGRFDIVAAPTRADYDDKFVPLTKAKPATPFFGSDPKEPIGGPGWFWILHAAAINIGESESADDFPEYSVAPDPAYRGRRGHSRWLDEDRYVADMGLLWHRVLHSAAHLGVEDMILFPFGMGAFLRNLHKLDNRYSDATAIRCLRYRVASGLFDAAALMCLSSADKMGEKQSPLEEGKDTAGMQLHLCLVDVSLESRSNHNVFVEAAAAKVAQVPALAKYVHFHRNCDALDLARKLAEKMPSERADLDVSIRKVGLLNGANNKQLGNHWFGHGARSAIDENLHRRSGAMCAASLLINLSTEPRFRSVEEMVMHVNATGGSCVELLPFPVKTGKARSGSRIIAKVKVVSYGILGSQMSHGQVKLVAPEPGAGEVVVDPAGLPYIRSGPSGAGGASGQLYKWLGISDGQFPQSVQEAITDSLQAKFHSYDPGKNVIHVVGPDFRSRTPEPCSAGCIEFGPDLSQLSLPPQVAKMLILYVSVVRTFARLLFPAYG</sequence>
<comment type="caution">
    <text evidence="4">The sequence shown here is derived from an EMBL/GenBank/DDBJ whole genome shotgun (WGS) entry which is preliminary data.</text>
</comment>
<gene>
    <name evidence="4" type="primary">CML28</name>
    <name evidence="4" type="ORF">SPIL2461_LOCUS23301</name>
</gene>
<evidence type="ECO:0000259" key="3">
    <source>
        <dbReference type="PROSITE" id="PS50222"/>
    </source>
</evidence>
<dbReference type="SUPFAM" id="SSF47473">
    <property type="entry name" value="EF-hand"/>
    <property type="match status" value="1"/>
</dbReference>
<protein>
    <submittedName>
        <fullName evidence="4">CML28 protein</fullName>
    </submittedName>
</protein>
<evidence type="ECO:0000313" key="4">
    <source>
        <dbReference type="EMBL" id="CAE7782926.1"/>
    </source>
</evidence>
<evidence type="ECO:0000256" key="2">
    <source>
        <dbReference type="SAM" id="MobiDB-lite"/>
    </source>
</evidence>
<dbReference type="GO" id="GO:0005509">
    <property type="term" value="F:calcium ion binding"/>
    <property type="evidence" value="ECO:0007669"/>
    <property type="project" value="InterPro"/>
</dbReference>
<keyword evidence="5" id="KW-1185">Reference proteome</keyword>
<dbReference type="Gene3D" id="1.10.238.10">
    <property type="entry name" value="EF-hand"/>
    <property type="match status" value="1"/>
</dbReference>
<dbReference type="AlphaFoldDB" id="A0A812YJE7"/>
<dbReference type="OrthoDB" id="416502at2759"/>
<dbReference type="SMART" id="SM00054">
    <property type="entry name" value="EFh"/>
    <property type="match status" value="2"/>
</dbReference>
<dbReference type="PROSITE" id="PS00018">
    <property type="entry name" value="EF_HAND_1"/>
    <property type="match status" value="2"/>
</dbReference>
<name>A0A812YJE7_SYMPI</name>
<reference evidence="4" key="1">
    <citation type="submission" date="2021-02" db="EMBL/GenBank/DDBJ databases">
        <authorList>
            <person name="Dougan E. K."/>
            <person name="Rhodes N."/>
            <person name="Thang M."/>
            <person name="Chan C."/>
        </authorList>
    </citation>
    <scope>NUCLEOTIDE SEQUENCE</scope>
</reference>
<dbReference type="EMBL" id="CAJNIZ010048124">
    <property type="protein sequence ID" value="CAE7782926.1"/>
    <property type="molecule type" value="Genomic_DNA"/>
</dbReference>
<dbReference type="Pfam" id="PF13499">
    <property type="entry name" value="EF-hand_7"/>
    <property type="match status" value="1"/>
</dbReference>
<dbReference type="Proteomes" id="UP000649617">
    <property type="component" value="Unassembled WGS sequence"/>
</dbReference>